<evidence type="ECO:0000256" key="5">
    <source>
        <dbReference type="RuleBase" id="RU004004"/>
    </source>
</evidence>
<feature type="domain" description="Type II/III secretion system secretin-like" evidence="7">
    <location>
        <begin position="548"/>
        <end position="704"/>
    </location>
</feature>
<evidence type="ECO:0000313" key="10">
    <source>
        <dbReference type="Proteomes" id="UP000697710"/>
    </source>
</evidence>
<dbReference type="Proteomes" id="UP000697710">
    <property type="component" value="Unassembled WGS sequence"/>
</dbReference>
<feature type="domain" description="NolW-like" evidence="8">
    <location>
        <begin position="419"/>
        <end position="477"/>
    </location>
</feature>
<proteinExistence type="inferred from homology"/>
<comment type="subcellular location">
    <subcellularLocation>
        <location evidence="5">Cell outer membrane</location>
    </subcellularLocation>
    <subcellularLocation>
        <location evidence="1">Membrane</location>
    </subcellularLocation>
</comment>
<dbReference type="InterPro" id="IPR005644">
    <property type="entry name" value="NolW-like"/>
</dbReference>
<evidence type="ECO:0000259" key="8">
    <source>
        <dbReference type="Pfam" id="PF03958"/>
    </source>
</evidence>
<dbReference type="Pfam" id="PF03958">
    <property type="entry name" value="Secretin_N"/>
    <property type="match status" value="1"/>
</dbReference>
<dbReference type="Gene3D" id="3.30.1370.130">
    <property type="match status" value="1"/>
</dbReference>
<keyword evidence="2" id="KW-0732">Signal</keyword>
<reference evidence="9" key="1">
    <citation type="submission" date="2020-04" db="EMBL/GenBank/DDBJ databases">
        <authorList>
            <person name="Zhang T."/>
        </authorList>
    </citation>
    <scope>NUCLEOTIDE SEQUENCE</scope>
    <source>
        <strain evidence="9">HKST-UBA01</strain>
    </source>
</reference>
<evidence type="ECO:0000256" key="3">
    <source>
        <dbReference type="ARBA" id="ARBA00023136"/>
    </source>
</evidence>
<dbReference type="GO" id="GO:0009306">
    <property type="term" value="P:protein secretion"/>
    <property type="evidence" value="ECO:0007669"/>
    <property type="project" value="InterPro"/>
</dbReference>
<keyword evidence="3" id="KW-0472">Membrane</keyword>
<evidence type="ECO:0000313" key="9">
    <source>
        <dbReference type="EMBL" id="MCA9726695.1"/>
    </source>
</evidence>
<dbReference type="PANTHER" id="PTHR30604">
    <property type="entry name" value="PROTEIN TRANSPORT PROTEIN HOFQ"/>
    <property type="match status" value="1"/>
</dbReference>
<feature type="compositionally biased region" description="Basic and acidic residues" evidence="6">
    <location>
        <begin position="279"/>
        <end position="288"/>
    </location>
</feature>
<protein>
    <recommendedName>
        <fullName evidence="11">Type IV pilus secretin PilQ</fullName>
    </recommendedName>
</protein>
<dbReference type="InterPro" id="IPR051808">
    <property type="entry name" value="Type_IV_pilus_biogenesis"/>
</dbReference>
<feature type="region of interest" description="Disordered" evidence="6">
    <location>
        <begin position="139"/>
        <end position="222"/>
    </location>
</feature>
<keyword evidence="5" id="KW-0813">Transport</keyword>
<dbReference type="GO" id="GO:0009279">
    <property type="term" value="C:cell outer membrane"/>
    <property type="evidence" value="ECO:0007669"/>
    <property type="project" value="UniProtKB-SubCell"/>
</dbReference>
<evidence type="ECO:0000256" key="1">
    <source>
        <dbReference type="ARBA" id="ARBA00004370"/>
    </source>
</evidence>
<feature type="region of interest" description="Disordered" evidence="6">
    <location>
        <begin position="237"/>
        <end position="288"/>
    </location>
</feature>
<reference evidence="9" key="2">
    <citation type="journal article" date="2021" name="Microbiome">
        <title>Successional dynamics and alternative stable states in a saline activated sludge microbial community over 9 years.</title>
        <authorList>
            <person name="Wang Y."/>
            <person name="Ye J."/>
            <person name="Ju F."/>
            <person name="Liu L."/>
            <person name="Boyd J.A."/>
            <person name="Deng Y."/>
            <person name="Parks D.H."/>
            <person name="Jiang X."/>
            <person name="Yin X."/>
            <person name="Woodcroft B.J."/>
            <person name="Tyson G.W."/>
            <person name="Hugenholtz P."/>
            <person name="Polz M.F."/>
            <person name="Zhang T."/>
        </authorList>
    </citation>
    <scope>NUCLEOTIDE SEQUENCE</scope>
    <source>
        <strain evidence="9">HKST-UBA01</strain>
    </source>
</reference>
<sequence>MHVDANAKQTLGWGRALLGGCLLAATLLGTAGAYPLDVASIQAGDQSTVLRLETQGKYGQLPHEVFCLEEPFRVVVDIFGADAPVAVEAHPGGMVSEVRSSVWKDEPEGRVVRYVIETSEPVAYRTQTTSGALEILLEKPSAESTPPPEMAASSHEPGMASHESAGSSTPSAPSGKTSASHGSAENEAASAPTSESASTSPAGPPEDQMSAMSTHDGNAHDAIDQHSVSGALAEPALAAKPSSPATSPAKTTAAPKTKAAPAAQDPLSSSVAFAASQPDTKENDRIHDWTKPTADLAPSMGAADPRAHTFAPDNVPSGGAGRPMNLDVQNADVRTVFRSIAEFGGANIVADRDVTGPVSIRLVDVPWRQALDIVCQSAALVAIDDHGVIRVATLKTLAQEQLERESNARKREEFLPVEVHVFTVGYASATELMGSVRLILSDRGTVNADPRTNSLVVTDIPPRIEEVATLIRSLDTKTLQVEITAELVDMDASAVRRLGIDWDVQNLGDASEGTSLSGGVSEPLVDSSGQLRFGLIRSWGDLQAQLDAFEQTNDANIMSNPKITTVNNNPATILVGKEIPLITLDESGNAVTELKKVGITLRVTPFINAENKITMDLHPEISDLSSQATVQGGLIFTTSEALTRVMVDNGQTAVIGGLIRTNETKFEQGVPILRSIPILGSFFKTTDTVQEKRELVIFVTPRIVSDMASR</sequence>
<dbReference type="Pfam" id="PF00263">
    <property type="entry name" value="Secretin"/>
    <property type="match status" value="1"/>
</dbReference>
<evidence type="ECO:0000259" key="7">
    <source>
        <dbReference type="Pfam" id="PF00263"/>
    </source>
</evidence>
<dbReference type="PRINTS" id="PR00811">
    <property type="entry name" value="BCTERIALGSPD"/>
</dbReference>
<comment type="caution">
    <text evidence="9">The sequence shown here is derived from an EMBL/GenBank/DDBJ whole genome shotgun (WGS) entry which is preliminary data.</text>
</comment>
<evidence type="ECO:0000256" key="4">
    <source>
        <dbReference type="RuleBase" id="RU004003"/>
    </source>
</evidence>
<dbReference type="InterPro" id="IPR001775">
    <property type="entry name" value="GspD/PilQ"/>
</dbReference>
<dbReference type="AlphaFoldDB" id="A0A956LYR3"/>
<evidence type="ECO:0008006" key="11">
    <source>
        <dbReference type="Google" id="ProtNLM"/>
    </source>
</evidence>
<dbReference type="EMBL" id="JAGQHR010000057">
    <property type="protein sequence ID" value="MCA9726695.1"/>
    <property type="molecule type" value="Genomic_DNA"/>
</dbReference>
<dbReference type="InterPro" id="IPR038591">
    <property type="entry name" value="NolW-like_sf"/>
</dbReference>
<gene>
    <name evidence="9" type="ORF">KC729_03365</name>
</gene>
<evidence type="ECO:0000256" key="2">
    <source>
        <dbReference type="ARBA" id="ARBA00022729"/>
    </source>
</evidence>
<feature type="compositionally biased region" description="Low complexity" evidence="6">
    <location>
        <begin position="237"/>
        <end position="263"/>
    </location>
</feature>
<dbReference type="Gene3D" id="2.60.40.3500">
    <property type="match status" value="1"/>
</dbReference>
<dbReference type="Gene3D" id="3.30.1370.120">
    <property type="match status" value="1"/>
</dbReference>
<organism evidence="9 10">
    <name type="scientific">Eiseniibacteriota bacterium</name>
    <dbReference type="NCBI Taxonomy" id="2212470"/>
    <lineage>
        <taxon>Bacteria</taxon>
        <taxon>Candidatus Eiseniibacteriota</taxon>
    </lineage>
</organism>
<dbReference type="InterPro" id="IPR004846">
    <property type="entry name" value="T2SS/T3SS_dom"/>
</dbReference>
<dbReference type="PANTHER" id="PTHR30604:SF1">
    <property type="entry name" value="DNA UTILIZATION PROTEIN HOFQ"/>
    <property type="match status" value="1"/>
</dbReference>
<accession>A0A956LYR3</accession>
<feature type="compositionally biased region" description="Low complexity" evidence="6">
    <location>
        <begin position="164"/>
        <end position="201"/>
    </location>
</feature>
<comment type="similarity">
    <text evidence="4">Belongs to the bacterial secretin family.</text>
</comment>
<name>A0A956LYR3_UNCEI</name>
<evidence type="ECO:0000256" key="6">
    <source>
        <dbReference type="SAM" id="MobiDB-lite"/>
    </source>
</evidence>